<dbReference type="Proteomes" id="UP000033636">
    <property type="component" value="Unassembled WGS sequence"/>
</dbReference>
<reference evidence="1" key="1">
    <citation type="submission" date="2024-07" db="EMBL/GenBank/DDBJ databases">
        <title>Metagenome and Metagenome-Assembled Genomes of Archaea from a hot spring from the geothermal field of Los Azufres, Mexico.</title>
        <authorList>
            <person name="Marin-Paredes R."/>
            <person name="Martinez-Romero E."/>
            <person name="Servin-Garciduenas L.E."/>
        </authorList>
    </citation>
    <scope>NUCLEOTIDE SEQUENCE</scope>
</reference>
<comment type="caution">
    <text evidence="1">The sequence shown here is derived from an EMBL/GenBank/DDBJ whole genome shotgun (WGS) entry which is preliminary data.</text>
</comment>
<sequence>MHSFLESIEATVIIASAAAALAVVLGLPTAYLLARHDFKLKSLVEAIVDMPIVVPHVIVGIMVILAFAAYGLGPWLRELGVQVINTLPGAVVAVSYLSSTYAVRTMEAAIRLLDPDVEAVARTLGAGPLRAFSSTVLPNIWRSVINGALLAWARSVSEAGALFVVAYYVALGNRLVYPASVYIYTAYESVGLPTATEYSAALLVLILVVFIAVRAAVGRVRG</sequence>
<accession>A0ACC6UZX6</accession>
<organism evidence="1 2">
    <name type="scientific">Thermoproteus sp. AZ2</name>
    <dbReference type="NCBI Taxonomy" id="1609232"/>
    <lineage>
        <taxon>Archaea</taxon>
        <taxon>Thermoproteota</taxon>
        <taxon>Thermoprotei</taxon>
        <taxon>Thermoproteales</taxon>
        <taxon>Thermoproteaceae</taxon>
        <taxon>Thermoproteus</taxon>
    </lineage>
</organism>
<dbReference type="EMBL" id="JZWT02000008">
    <property type="protein sequence ID" value="MFB6490379.1"/>
    <property type="molecule type" value="Genomic_DNA"/>
</dbReference>
<gene>
    <name evidence="1" type="ORF">TU35_003875</name>
</gene>
<evidence type="ECO:0000313" key="2">
    <source>
        <dbReference type="Proteomes" id="UP000033636"/>
    </source>
</evidence>
<evidence type="ECO:0000313" key="1">
    <source>
        <dbReference type="EMBL" id="MFB6490379.1"/>
    </source>
</evidence>
<proteinExistence type="predicted"/>
<name>A0ACC6UZX6_9CREN</name>
<protein>
    <submittedName>
        <fullName evidence="1">ABC transporter permease</fullName>
    </submittedName>
</protein>